<organism evidence="2 3">
    <name type="scientific">Sphaerulina musiva (strain SO2202)</name>
    <name type="common">Poplar stem canker fungus</name>
    <name type="synonym">Septoria musiva</name>
    <dbReference type="NCBI Taxonomy" id="692275"/>
    <lineage>
        <taxon>Eukaryota</taxon>
        <taxon>Fungi</taxon>
        <taxon>Dikarya</taxon>
        <taxon>Ascomycota</taxon>
        <taxon>Pezizomycotina</taxon>
        <taxon>Dothideomycetes</taxon>
        <taxon>Dothideomycetidae</taxon>
        <taxon>Mycosphaerellales</taxon>
        <taxon>Mycosphaerellaceae</taxon>
        <taxon>Sphaerulina</taxon>
    </lineage>
</organism>
<dbReference type="AlphaFoldDB" id="N1QMD4"/>
<keyword evidence="3" id="KW-1185">Reference proteome</keyword>
<protein>
    <submittedName>
        <fullName evidence="2">Thioredoxin-like protein</fullName>
    </submittedName>
</protein>
<dbReference type="Proteomes" id="UP000016931">
    <property type="component" value="Unassembled WGS sequence"/>
</dbReference>
<dbReference type="InterPro" id="IPR001853">
    <property type="entry name" value="DSBA-like_thioredoxin_dom"/>
</dbReference>
<dbReference type="OMA" id="DKYEWYK"/>
<dbReference type="OrthoDB" id="1930760at2759"/>
<dbReference type="PANTHER" id="PTHR13887">
    <property type="entry name" value="GLUTATHIONE S-TRANSFERASE KAPPA"/>
    <property type="match status" value="1"/>
</dbReference>
<gene>
    <name evidence="2" type="ORF">SEPMUDRAFT_146174</name>
</gene>
<name>N1QMD4_SPHMS</name>
<evidence type="ECO:0000313" key="3">
    <source>
        <dbReference type="Proteomes" id="UP000016931"/>
    </source>
</evidence>
<dbReference type="CDD" id="cd03024">
    <property type="entry name" value="DsbA_FrnE"/>
    <property type="match status" value="1"/>
</dbReference>
<dbReference type="SUPFAM" id="SSF52833">
    <property type="entry name" value="Thioredoxin-like"/>
    <property type="match status" value="1"/>
</dbReference>
<dbReference type="EMBL" id="KB456260">
    <property type="protein sequence ID" value="EMF17078.1"/>
    <property type="molecule type" value="Genomic_DNA"/>
</dbReference>
<proteinExistence type="predicted"/>
<dbReference type="GeneID" id="27900636"/>
<dbReference type="Gene3D" id="3.40.30.10">
    <property type="entry name" value="Glutaredoxin"/>
    <property type="match status" value="1"/>
</dbReference>
<sequence>MYITMTYNSEIQFTLDTICPWTYLAKRRLDQALAQIRSDDFAGAQGGTNSSPVHFTVIYKPYQLYPDASREGEDKYAWYRRTRYGDSAEKMEKYMMLMSSYGKSEGIDFKFGGTIASTLMAHRMIQFWQEKKGPETADRLVKSLYRQYFEEERHPSSRETLMAAAKEAGLDVGEAEQFVEDEDEGLQEVKMLIREQAGNGIDAVPYIVIEGKRRDITLEGAKTVDDYVKALKTIIKESV</sequence>
<accession>N1QMD4</accession>
<reference evidence="2 3" key="1">
    <citation type="journal article" date="2012" name="PLoS Pathog.">
        <title>Diverse lifestyles and strategies of plant pathogenesis encoded in the genomes of eighteen Dothideomycetes fungi.</title>
        <authorList>
            <person name="Ohm R.A."/>
            <person name="Feau N."/>
            <person name="Henrissat B."/>
            <person name="Schoch C.L."/>
            <person name="Horwitz B.A."/>
            <person name="Barry K.W."/>
            <person name="Condon B.J."/>
            <person name="Copeland A.C."/>
            <person name="Dhillon B."/>
            <person name="Glaser F."/>
            <person name="Hesse C.N."/>
            <person name="Kosti I."/>
            <person name="LaButti K."/>
            <person name="Lindquist E.A."/>
            <person name="Lucas S."/>
            <person name="Salamov A.A."/>
            <person name="Bradshaw R.E."/>
            <person name="Ciuffetti L."/>
            <person name="Hamelin R.C."/>
            <person name="Kema G.H.J."/>
            <person name="Lawrence C."/>
            <person name="Scott J.A."/>
            <person name="Spatafora J.W."/>
            <person name="Turgeon B.G."/>
            <person name="de Wit P.J.G.M."/>
            <person name="Zhong S."/>
            <person name="Goodwin S.B."/>
            <person name="Grigoriev I.V."/>
        </authorList>
    </citation>
    <scope>NUCLEOTIDE SEQUENCE [LARGE SCALE GENOMIC DNA]</scope>
    <source>
        <strain evidence="2 3">SO2202</strain>
    </source>
</reference>
<dbReference type="InterPro" id="IPR036249">
    <property type="entry name" value="Thioredoxin-like_sf"/>
</dbReference>
<dbReference type="HOGENOM" id="CLU_069253_0_0_1"/>
<dbReference type="PANTHER" id="PTHR13887:SF52">
    <property type="entry name" value="DSBA-LIKE THIOREDOXIN DOMAIN-CONTAINING PROTEIN"/>
    <property type="match status" value="1"/>
</dbReference>
<dbReference type="RefSeq" id="XP_016765199.1">
    <property type="nucleotide sequence ID" value="XM_016903499.1"/>
</dbReference>
<dbReference type="Pfam" id="PF01323">
    <property type="entry name" value="DSBA"/>
    <property type="match status" value="1"/>
</dbReference>
<evidence type="ECO:0000313" key="2">
    <source>
        <dbReference type="EMBL" id="EMF17078.1"/>
    </source>
</evidence>
<dbReference type="GO" id="GO:0016491">
    <property type="term" value="F:oxidoreductase activity"/>
    <property type="evidence" value="ECO:0007669"/>
    <property type="project" value="InterPro"/>
</dbReference>
<evidence type="ECO:0000259" key="1">
    <source>
        <dbReference type="Pfam" id="PF01323"/>
    </source>
</evidence>
<feature type="domain" description="DSBA-like thioredoxin" evidence="1">
    <location>
        <begin position="11"/>
        <end position="232"/>
    </location>
</feature>
<dbReference type="eggNOG" id="ENOG502SHVE">
    <property type="taxonomic scope" value="Eukaryota"/>
</dbReference>